<dbReference type="STRING" id="1179773.BN6_73660"/>
<dbReference type="KEGG" id="sesp:BN6_73660"/>
<keyword evidence="3" id="KW-1185">Reference proteome</keyword>
<organism evidence="2 3">
    <name type="scientific">Saccharothrix espanaensis (strain ATCC 51144 / DSM 44229 / JCM 9112 / NBRC 15066 / NRRL 15764)</name>
    <dbReference type="NCBI Taxonomy" id="1179773"/>
    <lineage>
        <taxon>Bacteria</taxon>
        <taxon>Bacillati</taxon>
        <taxon>Actinomycetota</taxon>
        <taxon>Actinomycetes</taxon>
        <taxon>Pseudonocardiales</taxon>
        <taxon>Pseudonocardiaceae</taxon>
        <taxon>Saccharothrix</taxon>
    </lineage>
</organism>
<reference evidence="2 3" key="1">
    <citation type="journal article" date="2012" name="BMC Genomics">
        <title>Complete genome sequence of Saccharothrix espanaensis DSM 44229T and comparison to the other completely sequenced Pseudonocardiaceae.</title>
        <authorList>
            <person name="Strobel T."/>
            <person name="Al-Dilaimi A."/>
            <person name="Blom J."/>
            <person name="Gessner A."/>
            <person name="Kalinowski J."/>
            <person name="Luzhetska M."/>
            <person name="Puhler A."/>
            <person name="Szczepanowski R."/>
            <person name="Bechthold A."/>
            <person name="Ruckert C."/>
        </authorList>
    </citation>
    <scope>NUCLEOTIDE SEQUENCE [LARGE SCALE GENOMIC DNA]</scope>
    <source>
        <strain evidence="3">ATCC 51144 / DSM 44229 / JCM 9112 / NBRC 15066 / NRRL 15764</strain>
    </source>
</reference>
<name>K0KAS6_SACES</name>
<proteinExistence type="predicted"/>
<evidence type="ECO:0000313" key="3">
    <source>
        <dbReference type="Proteomes" id="UP000006281"/>
    </source>
</evidence>
<feature type="transmembrane region" description="Helical" evidence="1">
    <location>
        <begin position="42"/>
        <end position="65"/>
    </location>
</feature>
<dbReference type="RefSeq" id="WP_015104707.1">
    <property type="nucleotide sequence ID" value="NC_019673.1"/>
</dbReference>
<evidence type="ECO:0000256" key="1">
    <source>
        <dbReference type="SAM" id="Phobius"/>
    </source>
</evidence>
<protein>
    <submittedName>
        <fullName evidence="2">Uncharacterized protein</fullName>
    </submittedName>
</protein>
<keyword evidence="1" id="KW-0472">Membrane</keyword>
<dbReference type="AlphaFoldDB" id="K0KAS6"/>
<sequence>MLCASGRPLRVSTWLAVPFLFGSAVLGLTGLAGLLVGAPRDIALSSPLFGASVAVGAAGSGMVAWRAAWQQVWLRWGYPTGLFGVGIAVDGVRLPVVGVVAVGIPVVVLLVAQYVSERRRTAESSDEQFAAGRGCQ</sequence>
<feature type="transmembrane region" description="Helical" evidence="1">
    <location>
        <begin position="95"/>
        <end position="115"/>
    </location>
</feature>
<accession>K0KAS6</accession>
<gene>
    <name evidence="2" type="ordered locus">BN6_73660</name>
</gene>
<dbReference type="EMBL" id="HE804045">
    <property type="protein sequence ID" value="CCH34597.1"/>
    <property type="molecule type" value="Genomic_DNA"/>
</dbReference>
<dbReference type="BioCyc" id="SESP1179773:BN6_RS35590-MONOMER"/>
<dbReference type="HOGENOM" id="CLU_1873944_0_0_11"/>
<keyword evidence="1" id="KW-1133">Transmembrane helix</keyword>
<dbReference type="Proteomes" id="UP000006281">
    <property type="component" value="Chromosome"/>
</dbReference>
<feature type="transmembrane region" description="Helical" evidence="1">
    <location>
        <begin position="12"/>
        <end position="36"/>
    </location>
</feature>
<dbReference type="PATRIC" id="fig|1179773.3.peg.7444"/>
<keyword evidence="1" id="KW-0812">Transmembrane</keyword>
<evidence type="ECO:0000313" key="2">
    <source>
        <dbReference type="EMBL" id="CCH34597.1"/>
    </source>
</evidence>
<dbReference type="eggNOG" id="ENOG5030MY9">
    <property type="taxonomic scope" value="Bacteria"/>
</dbReference>